<dbReference type="AlphaFoldDB" id="F8E8A9"/>
<organism evidence="2 3">
    <name type="scientific">Flexistipes sinusarabici (strain ATCC 49648 / DSM 4947 / MAS 10)</name>
    <dbReference type="NCBI Taxonomy" id="717231"/>
    <lineage>
        <taxon>Bacteria</taxon>
        <taxon>Pseudomonadati</taxon>
        <taxon>Deferribacterota</taxon>
        <taxon>Deferribacteres</taxon>
        <taxon>Deferribacterales</taxon>
        <taxon>Flexistipitaceae</taxon>
        <taxon>Flexistipes</taxon>
    </lineage>
</organism>
<dbReference type="STRING" id="717231.Flexsi_1456"/>
<evidence type="ECO:0008006" key="4">
    <source>
        <dbReference type="Google" id="ProtNLM"/>
    </source>
</evidence>
<reference evidence="2 3" key="1">
    <citation type="journal article" date="2011" name="Stand. Genomic Sci.">
        <title>Genome sequence of the moderately thermophilic halophile Flexistipes sinusarabici strain (MAS10).</title>
        <authorList>
            <person name="Lapidus A."/>
            <person name="Chertkov O."/>
            <person name="Nolan M."/>
            <person name="Lucas S."/>
            <person name="Hammon N."/>
            <person name="Deshpande S."/>
            <person name="Cheng J.F."/>
            <person name="Tapia R."/>
            <person name="Han C."/>
            <person name="Goodwin L."/>
            <person name="Pitluck S."/>
            <person name="Liolios K."/>
            <person name="Pagani I."/>
            <person name="Ivanova N."/>
            <person name="Huntemann M."/>
            <person name="Mavromatis K."/>
            <person name="Mikhailova N."/>
            <person name="Pati A."/>
            <person name="Chen A."/>
            <person name="Palaniappan K."/>
            <person name="Land M."/>
            <person name="Hauser L."/>
            <person name="Brambilla E.M."/>
            <person name="Rohde M."/>
            <person name="Abt B."/>
            <person name="Spring S."/>
            <person name="Goker M."/>
            <person name="Bristow J."/>
            <person name="Eisen J.A."/>
            <person name="Markowitz V."/>
            <person name="Hugenholtz P."/>
            <person name="Kyrpides N.C."/>
            <person name="Klenk H.P."/>
            <person name="Woyke T."/>
        </authorList>
    </citation>
    <scope>NUCLEOTIDE SEQUENCE [LARGE SCALE GENOMIC DNA]</scope>
    <source>
        <strain evidence="3">DSM 4947 / MAS 10</strain>
    </source>
</reference>
<gene>
    <name evidence="2" type="ordered locus">Flexsi_1456</name>
</gene>
<evidence type="ECO:0000256" key="1">
    <source>
        <dbReference type="SAM" id="Phobius"/>
    </source>
</evidence>
<proteinExistence type="predicted"/>
<dbReference type="Proteomes" id="UP000006621">
    <property type="component" value="Chromosome"/>
</dbReference>
<reference evidence="3" key="2">
    <citation type="submission" date="2011-06" db="EMBL/GenBank/DDBJ databases">
        <title>The complete genome of Flexistipes sinusarabici DSM 4947.</title>
        <authorList>
            <person name="Lucas S."/>
            <person name="Han J."/>
            <person name="Lapidus A."/>
            <person name="Bruce D."/>
            <person name="Goodwin L."/>
            <person name="Pitluck S."/>
            <person name="Peters L."/>
            <person name="Kyrpides N."/>
            <person name="Mavromatis K."/>
            <person name="Ivanova N."/>
            <person name="Mikhailova N."/>
            <person name="Chertkov O."/>
            <person name="Detter J.C."/>
            <person name="Tapia R."/>
            <person name="Han C."/>
            <person name="Land M."/>
            <person name="Hauser L."/>
            <person name="Markowitz V."/>
            <person name="Cheng J.-F."/>
            <person name="Hugenholtz P."/>
            <person name="Woyke T."/>
            <person name="Wu D."/>
            <person name="Spring S."/>
            <person name="Schroeder M."/>
            <person name="Brambilla E."/>
            <person name="Klenk H.-P."/>
            <person name="Eisen J.A."/>
        </authorList>
    </citation>
    <scope>NUCLEOTIDE SEQUENCE [LARGE SCALE GENOMIC DNA]</scope>
    <source>
        <strain evidence="3">DSM 4947 / MAS 10</strain>
    </source>
</reference>
<keyword evidence="1" id="KW-1133">Transmembrane helix</keyword>
<sequence>MKQLINSNRETLLYFIIAAGAVFLIFYWTHLFFQSKIESMKNETETVQEKVVEAEQLLKLMRSSDSKESRLNSGLLTFVQNIGKSLNIENKIISVKPQSSSQFNEAVTLKIESLNLNEILNIIQRVDKFSNLIVTNLSISKRYDNPKLANMAIDIGKQ</sequence>
<protein>
    <recommendedName>
        <fullName evidence="4">Type II secretion system protein M</fullName>
    </recommendedName>
</protein>
<evidence type="ECO:0000313" key="2">
    <source>
        <dbReference type="EMBL" id="AEI15106.1"/>
    </source>
</evidence>
<dbReference type="HOGENOM" id="CLU_140927_0_0_0"/>
<dbReference type="KEGG" id="fsi:Flexsi_1456"/>
<feature type="transmembrane region" description="Helical" evidence="1">
    <location>
        <begin position="12"/>
        <end position="33"/>
    </location>
</feature>
<name>F8E8A9_FLESM</name>
<keyword evidence="3" id="KW-1185">Reference proteome</keyword>
<accession>F8E8A9</accession>
<dbReference type="eggNOG" id="ENOG502ZDW2">
    <property type="taxonomic scope" value="Bacteria"/>
</dbReference>
<evidence type="ECO:0000313" key="3">
    <source>
        <dbReference type="Proteomes" id="UP000006621"/>
    </source>
</evidence>
<keyword evidence="1" id="KW-0812">Transmembrane</keyword>
<dbReference type="EMBL" id="CP002858">
    <property type="protein sequence ID" value="AEI15106.1"/>
    <property type="molecule type" value="Genomic_DNA"/>
</dbReference>
<keyword evidence="1" id="KW-0472">Membrane</keyword>
<dbReference type="RefSeq" id="WP_013886587.1">
    <property type="nucleotide sequence ID" value="NC_015672.1"/>
</dbReference>
<dbReference type="OrthoDB" id="9799120at2"/>